<feature type="domain" description="Dinitrogenase iron-molybdenum cofactor biosynthesis" evidence="3">
    <location>
        <begin position="31"/>
        <end position="122"/>
    </location>
</feature>
<evidence type="ECO:0000256" key="1">
    <source>
        <dbReference type="ARBA" id="ARBA00010285"/>
    </source>
</evidence>
<accession>A0ABW8NNK7</accession>
<dbReference type="Pfam" id="PF02579">
    <property type="entry name" value="Nitro_FeMo-Co"/>
    <property type="match status" value="1"/>
</dbReference>
<dbReference type="InterPro" id="IPR034169">
    <property type="entry name" value="NifX-like"/>
</dbReference>
<gene>
    <name evidence="4" type="ORF">WG929_19385</name>
</gene>
<organism evidence="4 5">
    <name type="scientific">Oceanobacter antarcticus</name>
    <dbReference type="NCBI Taxonomy" id="3133425"/>
    <lineage>
        <taxon>Bacteria</taxon>
        <taxon>Pseudomonadati</taxon>
        <taxon>Pseudomonadota</taxon>
        <taxon>Gammaproteobacteria</taxon>
        <taxon>Oceanospirillales</taxon>
        <taxon>Oceanospirillaceae</taxon>
        <taxon>Oceanobacter</taxon>
    </lineage>
</organism>
<dbReference type="CDD" id="cd00853">
    <property type="entry name" value="NifX"/>
    <property type="match status" value="1"/>
</dbReference>
<dbReference type="InterPro" id="IPR036105">
    <property type="entry name" value="DiNase_FeMo-co_biosyn_sf"/>
</dbReference>
<dbReference type="InterPro" id="IPR051840">
    <property type="entry name" value="NifX/NifY_domain"/>
</dbReference>
<evidence type="ECO:0000313" key="4">
    <source>
        <dbReference type="EMBL" id="MFK4754573.1"/>
    </source>
</evidence>
<reference evidence="4 5" key="1">
    <citation type="submission" date="2024-03" db="EMBL/GenBank/DDBJ databases">
        <title>High-quality draft genome sequence of Oceanobacter sp. wDCs-4.</title>
        <authorList>
            <person name="Dong C."/>
        </authorList>
    </citation>
    <scope>NUCLEOTIDE SEQUENCE [LARGE SCALE GENOMIC DNA]</scope>
    <source>
        <strain evidence="5">wDCs-4</strain>
    </source>
</reference>
<keyword evidence="2" id="KW-0535">Nitrogen fixation</keyword>
<dbReference type="Proteomes" id="UP001620597">
    <property type="component" value="Unassembled WGS sequence"/>
</dbReference>
<dbReference type="EMBL" id="JBBKTX010000034">
    <property type="protein sequence ID" value="MFK4754573.1"/>
    <property type="molecule type" value="Genomic_DNA"/>
</dbReference>
<dbReference type="PANTHER" id="PTHR33937:SF1">
    <property type="entry name" value="IRON-MOLIBDENUM COFACTOR PROCESSING PROTEIN"/>
    <property type="match status" value="1"/>
</dbReference>
<dbReference type="PANTHER" id="PTHR33937">
    <property type="entry name" value="IRON-MOLYBDENUM PROTEIN-RELATED-RELATED"/>
    <property type="match status" value="1"/>
</dbReference>
<comment type="similarity">
    <text evidence="1">Belongs to the NifX/NifY family.</text>
</comment>
<dbReference type="SUPFAM" id="SSF53146">
    <property type="entry name" value="Nitrogenase accessory factor-like"/>
    <property type="match status" value="1"/>
</dbReference>
<name>A0ABW8NNK7_9GAMM</name>
<evidence type="ECO:0000259" key="3">
    <source>
        <dbReference type="Pfam" id="PF02579"/>
    </source>
</evidence>
<evidence type="ECO:0000313" key="5">
    <source>
        <dbReference type="Proteomes" id="UP001620597"/>
    </source>
</evidence>
<keyword evidence="5" id="KW-1185">Reference proteome</keyword>
<sequence>MSITRKLEVLDDNDDDNTLLKVAFATSNQVEVDQHFGSAHSFSIYGVNIDNAYLLAVSEFGDLKQDGNEDKLAEKLELLSGCVAVYCRACGASAVRQLLAQGTQPVKVSDGTEISEMIASLQQELREGPSAWLAKAIRSQLVVNPTRFDAMESEGWSE</sequence>
<dbReference type="InterPro" id="IPR003731">
    <property type="entry name" value="Di-Nase_FeMo-co_biosynth"/>
</dbReference>
<protein>
    <submittedName>
        <fullName evidence="4">NifB/NifX family molybdenum-iron cluster-binding protein</fullName>
    </submittedName>
</protein>
<proteinExistence type="inferred from homology"/>
<evidence type="ECO:0000256" key="2">
    <source>
        <dbReference type="ARBA" id="ARBA00023231"/>
    </source>
</evidence>
<comment type="caution">
    <text evidence="4">The sequence shown here is derived from an EMBL/GenBank/DDBJ whole genome shotgun (WGS) entry which is preliminary data.</text>
</comment>
<dbReference type="Gene3D" id="3.30.420.130">
    <property type="entry name" value="Dinitrogenase iron-molybdenum cofactor biosynthesis domain"/>
    <property type="match status" value="1"/>
</dbReference>
<dbReference type="RefSeq" id="WP_369855648.1">
    <property type="nucleotide sequence ID" value="NZ_JBBKTX010000034.1"/>
</dbReference>